<evidence type="ECO:0000313" key="1">
    <source>
        <dbReference type="EMBL" id="KAH6821277.1"/>
    </source>
</evidence>
<dbReference type="AlphaFoldDB" id="A0AAD4P088"/>
<sequence>MARTKNASNVSNTIRKRKEIDIRTSITQPPSHYELMGHDYAQSLTDFNLSLGFITENDIDADWYRQSRVGYGNFSQVDQINAVMEKKKGLILGSVITQLAINHGLLDLQQHSLHKAHDNAPLDEKSLERMGIIEKKDGVYRFRAPSTPLLPKELCRQLKRSRVEVHDPLEDPNQSTLTPPTPTTFEVMQKLDQIAQDVSRIRSDINAYFVSKNFYPPPSTS</sequence>
<protein>
    <submittedName>
        <fullName evidence="1">Uncharacterized protein</fullName>
    </submittedName>
</protein>
<name>A0AAD4P088_PERFH</name>
<dbReference type="Proteomes" id="UP001190926">
    <property type="component" value="Unassembled WGS sequence"/>
</dbReference>
<reference evidence="1 2" key="1">
    <citation type="journal article" date="2021" name="Nat. Commun.">
        <title>Incipient diploidization of the medicinal plant Perilla within 10,000 years.</title>
        <authorList>
            <person name="Zhang Y."/>
            <person name="Shen Q."/>
            <person name="Leng L."/>
            <person name="Zhang D."/>
            <person name="Chen S."/>
            <person name="Shi Y."/>
            <person name="Ning Z."/>
            <person name="Chen S."/>
        </authorList>
    </citation>
    <scope>NUCLEOTIDE SEQUENCE [LARGE SCALE GENOMIC DNA]</scope>
    <source>
        <strain evidence="2">cv. PC099</strain>
    </source>
</reference>
<comment type="caution">
    <text evidence="1">The sequence shown here is derived from an EMBL/GenBank/DDBJ whole genome shotgun (WGS) entry which is preliminary data.</text>
</comment>
<keyword evidence="2" id="KW-1185">Reference proteome</keyword>
<organism evidence="1 2">
    <name type="scientific">Perilla frutescens var. hirtella</name>
    <name type="common">Perilla citriodora</name>
    <name type="synonym">Perilla setoyensis</name>
    <dbReference type="NCBI Taxonomy" id="608512"/>
    <lineage>
        <taxon>Eukaryota</taxon>
        <taxon>Viridiplantae</taxon>
        <taxon>Streptophyta</taxon>
        <taxon>Embryophyta</taxon>
        <taxon>Tracheophyta</taxon>
        <taxon>Spermatophyta</taxon>
        <taxon>Magnoliopsida</taxon>
        <taxon>eudicotyledons</taxon>
        <taxon>Gunneridae</taxon>
        <taxon>Pentapetalae</taxon>
        <taxon>asterids</taxon>
        <taxon>lamiids</taxon>
        <taxon>Lamiales</taxon>
        <taxon>Lamiaceae</taxon>
        <taxon>Nepetoideae</taxon>
        <taxon>Elsholtzieae</taxon>
        <taxon>Perilla</taxon>
    </lineage>
</organism>
<accession>A0AAD4P088</accession>
<evidence type="ECO:0000313" key="2">
    <source>
        <dbReference type="Proteomes" id="UP001190926"/>
    </source>
</evidence>
<proteinExistence type="predicted"/>
<gene>
    <name evidence="1" type="ORF">C2S53_020752</name>
</gene>
<dbReference type="EMBL" id="SDAM02002215">
    <property type="protein sequence ID" value="KAH6821277.1"/>
    <property type="molecule type" value="Genomic_DNA"/>
</dbReference>